<dbReference type="Pfam" id="PF12697">
    <property type="entry name" value="Abhydrolase_6"/>
    <property type="match status" value="1"/>
</dbReference>
<dbReference type="RefSeq" id="WP_168449605.1">
    <property type="nucleotide sequence ID" value="NZ_JAAWWK010000002.1"/>
</dbReference>
<dbReference type="SUPFAM" id="SSF53474">
    <property type="entry name" value="alpha/beta-Hydrolases"/>
    <property type="match status" value="1"/>
</dbReference>
<dbReference type="PRINTS" id="PR00111">
    <property type="entry name" value="ABHYDROLASE"/>
</dbReference>
<dbReference type="InterPro" id="IPR000073">
    <property type="entry name" value="AB_hydrolase_1"/>
</dbReference>
<feature type="domain" description="AB hydrolase-1" evidence="1">
    <location>
        <begin position="82"/>
        <end position="312"/>
    </location>
</feature>
<evidence type="ECO:0000313" key="2">
    <source>
        <dbReference type="EMBL" id="NKI17076.1"/>
    </source>
</evidence>
<dbReference type="InterPro" id="IPR029058">
    <property type="entry name" value="AB_hydrolase_fold"/>
</dbReference>
<keyword evidence="3" id="KW-1185">Reference proteome</keyword>
<dbReference type="PANTHER" id="PTHR43798:SF5">
    <property type="entry name" value="MONOACYLGLYCEROL LIPASE ABHD6"/>
    <property type="match status" value="1"/>
</dbReference>
<accession>A0ABX1GD50</accession>
<keyword evidence="2" id="KW-0378">Hydrolase</keyword>
<sequence length="339" mass="36696">MSGYNAESGLAELRAMQQVFESGPLVRATAQGLESWQPLNRSLWRYLQPFMTLQAGQTGRCRRIDGHDIHYWEGGNPEGPTLVLLHGFGACKENWAFLAPRLASRFHLLMPDLPGFGLSSFVSTADYSLAAQADRLAQWLIALGRDNVFVTGSSMGGAIAALLAARHPGLVAAVCLMNAAGAPALHMSMLESGIAAGRNYLVPARRSEVAQVFGICLHRRQRALGAFLALAMAGEMAHRLPLNQYLFSCMVASLGEVWQSLPTIRQPTLILWGDSDRVLDVTCGDALAGQLDNARMMVLPQVGHLPMLEEPRTTGQVMADFWLSHHSGIAATPADALQI</sequence>
<dbReference type="PANTHER" id="PTHR43798">
    <property type="entry name" value="MONOACYLGLYCEROL LIPASE"/>
    <property type="match status" value="1"/>
</dbReference>
<reference evidence="2 3" key="1">
    <citation type="submission" date="2020-04" db="EMBL/GenBank/DDBJ databases">
        <authorList>
            <person name="Yoon J."/>
        </authorList>
    </citation>
    <scope>NUCLEOTIDE SEQUENCE [LARGE SCALE GENOMIC DNA]</scope>
    <source>
        <strain evidence="2 3">KMU-166</strain>
    </source>
</reference>
<gene>
    <name evidence="2" type="ORF">HCU74_06530</name>
</gene>
<name>A0ABX1GD50_9GAMM</name>
<dbReference type="Gene3D" id="3.40.50.1820">
    <property type="entry name" value="alpha/beta hydrolase"/>
    <property type="match status" value="1"/>
</dbReference>
<organism evidence="2 3">
    <name type="scientific">Spongiibacter thalassae</name>
    <dbReference type="NCBI Taxonomy" id="2721624"/>
    <lineage>
        <taxon>Bacteria</taxon>
        <taxon>Pseudomonadati</taxon>
        <taxon>Pseudomonadota</taxon>
        <taxon>Gammaproteobacteria</taxon>
        <taxon>Cellvibrionales</taxon>
        <taxon>Spongiibacteraceae</taxon>
        <taxon>Spongiibacter</taxon>
    </lineage>
</organism>
<dbReference type="InterPro" id="IPR050266">
    <property type="entry name" value="AB_hydrolase_sf"/>
</dbReference>
<protein>
    <submittedName>
        <fullName evidence="2">Alpha/beta fold hydrolase</fullName>
    </submittedName>
</protein>
<evidence type="ECO:0000313" key="3">
    <source>
        <dbReference type="Proteomes" id="UP000765845"/>
    </source>
</evidence>
<dbReference type="GO" id="GO:0016787">
    <property type="term" value="F:hydrolase activity"/>
    <property type="evidence" value="ECO:0007669"/>
    <property type="project" value="UniProtKB-KW"/>
</dbReference>
<dbReference type="Proteomes" id="UP000765845">
    <property type="component" value="Unassembled WGS sequence"/>
</dbReference>
<dbReference type="EMBL" id="JAAWWK010000002">
    <property type="protein sequence ID" value="NKI17076.1"/>
    <property type="molecule type" value="Genomic_DNA"/>
</dbReference>
<proteinExistence type="predicted"/>
<evidence type="ECO:0000259" key="1">
    <source>
        <dbReference type="Pfam" id="PF12697"/>
    </source>
</evidence>
<comment type="caution">
    <text evidence="2">The sequence shown here is derived from an EMBL/GenBank/DDBJ whole genome shotgun (WGS) entry which is preliminary data.</text>
</comment>